<feature type="transmembrane region" description="Helical" evidence="1">
    <location>
        <begin position="82"/>
        <end position="100"/>
    </location>
</feature>
<dbReference type="OrthoDB" id="421638at2759"/>
<dbReference type="Proteomes" id="UP000186817">
    <property type="component" value="Unassembled WGS sequence"/>
</dbReference>
<keyword evidence="1" id="KW-0472">Membrane</keyword>
<reference evidence="2 3" key="1">
    <citation type="submission" date="2016-02" db="EMBL/GenBank/DDBJ databases">
        <title>Genome analysis of coral dinoflagellate symbionts highlights evolutionary adaptations to a symbiotic lifestyle.</title>
        <authorList>
            <person name="Aranda M."/>
            <person name="Li Y."/>
            <person name="Liew Y.J."/>
            <person name="Baumgarten S."/>
            <person name="Simakov O."/>
            <person name="Wilson M."/>
            <person name="Piel J."/>
            <person name="Ashoor H."/>
            <person name="Bougouffa S."/>
            <person name="Bajic V.B."/>
            <person name="Ryu T."/>
            <person name="Ravasi T."/>
            <person name="Bayer T."/>
            <person name="Micklem G."/>
            <person name="Kim H."/>
            <person name="Bhak J."/>
            <person name="Lajeunesse T.C."/>
            <person name="Voolstra C.R."/>
        </authorList>
    </citation>
    <scope>NUCLEOTIDE SEQUENCE [LARGE SCALE GENOMIC DNA]</scope>
    <source>
        <strain evidence="2 3">CCMP2467</strain>
    </source>
</reference>
<evidence type="ECO:0000313" key="2">
    <source>
        <dbReference type="EMBL" id="OLQ15275.1"/>
    </source>
</evidence>
<dbReference type="InterPro" id="IPR013869">
    <property type="entry name" value="DUF1757"/>
</dbReference>
<keyword evidence="1" id="KW-1133">Transmembrane helix</keyword>
<dbReference type="EMBL" id="LSRX01000005">
    <property type="protein sequence ID" value="OLQ15275.1"/>
    <property type="molecule type" value="Genomic_DNA"/>
</dbReference>
<evidence type="ECO:0000313" key="3">
    <source>
        <dbReference type="Proteomes" id="UP000186817"/>
    </source>
</evidence>
<proteinExistence type="predicted"/>
<keyword evidence="3" id="KW-1185">Reference proteome</keyword>
<keyword evidence="1" id="KW-0812">Transmembrane</keyword>
<protein>
    <submittedName>
        <fullName evidence="2">Uncharacterized protein</fullName>
    </submittedName>
</protein>
<evidence type="ECO:0000256" key="1">
    <source>
        <dbReference type="SAM" id="Phobius"/>
    </source>
</evidence>
<feature type="transmembrane region" description="Helical" evidence="1">
    <location>
        <begin position="150"/>
        <end position="174"/>
    </location>
</feature>
<dbReference type="AlphaFoldDB" id="A0A1Q9F6F1"/>
<feature type="transmembrane region" description="Helical" evidence="1">
    <location>
        <begin position="50"/>
        <end position="70"/>
    </location>
</feature>
<name>A0A1Q9F6F1_SYMMI</name>
<organism evidence="2 3">
    <name type="scientific">Symbiodinium microadriaticum</name>
    <name type="common">Dinoflagellate</name>
    <name type="synonym">Zooxanthella microadriatica</name>
    <dbReference type="NCBI Taxonomy" id="2951"/>
    <lineage>
        <taxon>Eukaryota</taxon>
        <taxon>Sar</taxon>
        <taxon>Alveolata</taxon>
        <taxon>Dinophyceae</taxon>
        <taxon>Suessiales</taxon>
        <taxon>Symbiodiniaceae</taxon>
        <taxon>Symbiodinium</taxon>
    </lineage>
</organism>
<dbReference type="PANTHER" id="PTHR38636">
    <property type="entry name" value="PROTEIN CBG20488"/>
    <property type="match status" value="1"/>
</dbReference>
<comment type="caution">
    <text evidence="2">The sequence shown here is derived from an EMBL/GenBank/DDBJ whole genome shotgun (WGS) entry which is preliminary data.</text>
</comment>
<accession>A0A1Q9F6F1</accession>
<dbReference type="Pfam" id="PF08560">
    <property type="entry name" value="DUF1757"/>
    <property type="match status" value="1"/>
</dbReference>
<dbReference type="PANTHER" id="PTHR38636:SF1">
    <property type="entry name" value="CHLORIDE CHANNEL PROTEIN CLC-D"/>
    <property type="match status" value="1"/>
</dbReference>
<gene>
    <name evidence="2" type="ORF">AK812_SmicGene562</name>
</gene>
<sequence length="185" mass="20283">MALLADFLARVSEPLGLNKPYMRNAVAHVNLSDEEMRDIPNPWNEMQIHVSFKCAEALAFLGLGAGAFLFRRSPTPIRRAGQCAFMGGLLGAGPVGYLMWSGKARSLNHEDIYDRAYRCRYNRNQLRIDGAFEGSAYLGLIGGLLTTRSVMGMIADAGLVSTAGLLGAVAWTVYSKPDKLKWPEE</sequence>